<evidence type="ECO:0000313" key="1">
    <source>
        <dbReference type="EMBL" id="KAJ8429884.1"/>
    </source>
</evidence>
<name>A0A9Q1Q5Z2_9CARY</name>
<proteinExistence type="predicted"/>
<accession>A0A9Q1Q5Z2</accession>
<comment type="caution">
    <text evidence="1">The sequence shown here is derived from an EMBL/GenBank/DDBJ whole genome shotgun (WGS) entry which is preliminary data.</text>
</comment>
<dbReference type="Proteomes" id="UP001153076">
    <property type="component" value="Unassembled WGS sequence"/>
</dbReference>
<dbReference type="EMBL" id="JAKOGI010000849">
    <property type="protein sequence ID" value="KAJ8429884.1"/>
    <property type="molecule type" value="Genomic_DNA"/>
</dbReference>
<keyword evidence="2" id="KW-1185">Reference proteome</keyword>
<dbReference type="AlphaFoldDB" id="A0A9Q1Q5Z2"/>
<sequence length="161" mass="18637">MGLPSPVVSPKDFQALCLSCELAMAEEVAEAYELPELPQVIFYVILLNEAERLGILQGRVLRMLSTFESCVWLYGDRISKLGSRQRLNRRKVQGPVNRKRARRWSRRVRDRPPRGQPPLLTMISRDGYMVEMNWPLGSWEYLPVPQLSYAPSINTTSYFYT</sequence>
<gene>
    <name evidence="1" type="ORF">Cgig2_014164</name>
</gene>
<protein>
    <submittedName>
        <fullName evidence="1">Uncharacterized protein</fullName>
    </submittedName>
</protein>
<reference evidence="1" key="1">
    <citation type="submission" date="2022-04" db="EMBL/GenBank/DDBJ databases">
        <title>Carnegiea gigantea Genome sequencing and assembly v2.</title>
        <authorList>
            <person name="Copetti D."/>
            <person name="Sanderson M.J."/>
            <person name="Burquez A."/>
            <person name="Wojciechowski M.F."/>
        </authorList>
    </citation>
    <scope>NUCLEOTIDE SEQUENCE</scope>
    <source>
        <strain evidence="1">SGP5-SGP5p</strain>
        <tissue evidence="1">Aerial part</tissue>
    </source>
</reference>
<evidence type="ECO:0000313" key="2">
    <source>
        <dbReference type="Proteomes" id="UP001153076"/>
    </source>
</evidence>
<organism evidence="1 2">
    <name type="scientific">Carnegiea gigantea</name>
    <dbReference type="NCBI Taxonomy" id="171969"/>
    <lineage>
        <taxon>Eukaryota</taxon>
        <taxon>Viridiplantae</taxon>
        <taxon>Streptophyta</taxon>
        <taxon>Embryophyta</taxon>
        <taxon>Tracheophyta</taxon>
        <taxon>Spermatophyta</taxon>
        <taxon>Magnoliopsida</taxon>
        <taxon>eudicotyledons</taxon>
        <taxon>Gunneridae</taxon>
        <taxon>Pentapetalae</taxon>
        <taxon>Caryophyllales</taxon>
        <taxon>Cactineae</taxon>
        <taxon>Cactaceae</taxon>
        <taxon>Cactoideae</taxon>
        <taxon>Echinocereeae</taxon>
        <taxon>Carnegiea</taxon>
    </lineage>
</organism>